<evidence type="ECO:0000256" key="6">
    <source>
        <dbReference type="ARBA" id="ARBA00022991"/>
    </source>
</evidence>
<proteinExistence type="inferred from homology"/>
<evidence type="ECO:0000256" key="7">
    <source>
        <dbReference type="RuleBase" id="RU004182"/>
    </source>
</evidence>
<evidence type="ECO:0000256" key="4">
    <source>
        <dbReference type="ARBA" id="ARBA00022630"/>
    </source>
</evidence>
<evidence type="ECO:0000256" key="3">
    <source>
        <dbReference type="ARBA" id="ARBA00005862"/>
    </source>
</evidence>
<dbReference type="PANTHER" id="PTHR11455">
    <property type="entry name" value="CRYPTOCHROME"/>
    <property type="match status" value="1"/>
</dbReference>
<dbReference type="InterPro" id="IPR005101">
    <property type="entry name" value="Cryptochr/Photolyase_FAD-bd"/>
</dbReference>
<keyword evidence="10" id="KW-1185">Reference proteome</keyword>
<dbReference type="EMBL" id="BSOR01000027">
    <property type="protein sequence ID" value="GLR64166.1"/>
    <property type="molecule type" value="Genomic_DNA"/>
</dbReference>
<evidence type="ECO:0000256" key="1">
    <source>
        <dbReference type="ARBA" id="ARBA00001932"/>
    </source>
</evidence>
<keyword evidence="4 7" id="KW-0285">Flavoprotein</keyword>
<dbReference type="PANTHER" id="PTHR11455:SF9">
    <property type="entry name" value="CRYPTOCHROME CIRCADIAN CLOCK 5 ISOFORM X1"/>
    <property type="match status" value="1"/>
</dbReference>
<dbReference type="Gene3D" id="1.25.40.80">
    <property type="match status" value="1"/>
</dbReference>
<dbReference type="Gene3D" id="3.40.50.620">
    <property type="entry name" value="HUPs"/>
    <property type="match status" value="1"/>
</dbReference>
<dbReference type="Pfam" id="PF03441">
    <property type="entry name" value="FAD_binding_7"/>
    <property type="match status" value="1"/>
</dbReference>
<dbReference type="InterPro" id="IPR002081">
    <property type="entry name" value="Cryptochrome/DNA_photolyase_1"/>
</dbReference>
<keyword evidence="5 7" id="KW-0274">FAD</keyword>
<dbReference type="PROSITE" id="PS51645">
    <property type="entry name" value="PHR_CRY_ALPHA_BETA"/>
    <property type="match status" value="1"/>
</dbReference>
<dbReference type="PROSITE" id="PS00394">
    <property type="entry name" value="DNA_PHOTOLYASES_1_1"/>
    <property type="match status" value="1"/>
</dbReference>
<sequence length="486" mass="54992">MPRQLVWLRNDLRLEDNLALFKASQQGEVLAVFVYSPQQWQAHSWGHLKTAFVLSNLYALQKQLATLNIPLKLLSVADFNATPAALLQLAQELGISGLFFNDEYEFNEQKRDAAVVAAFNQAGIKVERFTDQVIFEPGSIRTGKGDFYTVFTPFYRNWISKLRPEHLVPLPAPAAQAASNLASDALPEFTAYQQLKLWPAGEAAAHQKLQTFCEEVLNLYDQQRDFPAIEGTSQISAYLAAGVISSRQCIAAAQFHSADRFMDKSTGAGVWVSELVWREFYRHLLIGFPRISKGRAFKPTTEKLAWRSLENSKAQRDLEAWKAGKTGFPIIDAAMRQLLETGWMHNRLRMLVAMFLSKNLLIDWRVGEAFFMQHLIDGDLAANNGGWQWAASTGTDAVPYFRLFNPYSQSQRFDPEGKFIRRYVPELAHLNNKDIHQPPVNKLGMDKLGGDLFGNSDELKNQAYPAPIMDLKLSRDRVMQAFEAIK</sequence>
<name>A0ABQ5ZXG2_9GAMM</name>
<comment type="similarity">
    <text evidence="3">Belongs to the DNA photolyase class-1 family.</text>
</comment>
<evidence type="ECO:0000256" key="2">
    <source>
        <dbReference type="ARBA" id="ARBA00001974"/>
    </source>
</evidence>
<comment type="similarity">
    <text evidence="7">Belongs to the DNA photolyase family.</text>
</comment>
<accession>A0ABQ5ZXG2</accession>
<reference evidence="10" key="1">
    <citation type="journal article" date="2019" name="Int. J. Syst. Evol. Microbiol.">
        <title>The Global Catalogue of Microorganisms (GCM) 10K type strain sequencing project: providing services to taxonomists for standard genome sequencing and annotation.</title>
        <authorList>
            <consortium name="The Broad Institute Genomics Platform"/>
            <consortium name="The Broad Institute Genome Sequencing Center for Infectious Disease"/>
            <person name="Wu L."/>
            <person name="Ma J."/>
        </authorList>
    </citation>
    <scope>NUCLEOTIDE SEQUENCE [LARGE SCALE GENOMIC DNA]</scope>
    <source>
        <strain evidence="10">NBRC 100033</strain>
    </source>
</reference>
<comment type="cofactor">
    <cofactor evidence="2">
        <name>FAD</name>
        <dbReference type="ChEBI" id="CHEBI:57692"/>
    </cofactor>
</comment>
<feature type="domain" description="Photolyase/cryptochrome alpha/beta" evidence="8">
    <location>
        <begin position="2"/>
        <end position="134"/>
    </location>
</feature>
<dbReference type="PRINTS" id="PR00147">
    <property type="entry name" value="DNAPHOTLYASE"/>
</dbReference>
<evidence type="ECO:0000313" key="10">
    <source>
        <dbReference type="Proteomes" id="UP001156682"/>
    </source>
</evidence>
<dbReference type="SUPFAM" id="SSF52425">
    <property type="entry name" value="Cryptochrome/photolyase, N-terminal domain"/>
    <property type="match status" value="1"/>
</dbReference>
<dbReference type="Gene3D" id="1.10.579.10">
    <property type="entry name" value="DNA Cyclobutane Dipyrimidine Photolyase, subunit A, domain 3"/>
    <property type="match status" value="1"/>
</dbReference>
<evidence type="ECO:0000259" key="8">
    <source>
        <dbReference type="PROSITE" id="PS51645"/>
    </source>
</evidence>
<comment type="cofactor">
    <cofactor evidence="1">
        <name>(6R)-5,10-methylene-5,6,7,8-tetrahydrofolate</name>
        <dbReference type="ChEBI" id="CHEBI:15636"/>
    </cofactor>
</comment>
<dbReference type="InterPro" id="IPR006050">
    <property type="entry name" value="DNA_photolyase_N"/>
</dbReference>
<evidence type="ECO:0000256" key="5">
    <source>
        <dbReference type="ARBA" id="ARBA00022827"/>
    </source>
</evidence>
<dbReference type="InterPro" id="IPR036134">
    <property type="entry name" value="Crypto/Photolyase_FAD-like_sf"/>
</dbReference>
<dbReference type="Pfam" id="PF00875">
    <property type="entry name" value="DNA_photolyase"/>
    <property type="match status" value="1"/>
</dbReference>
<dbReference type="InterPro" id="IPR018394">
    <property type="entry name" value="DNA_photolyase_1_CS_C"/>
</dbReference>
<dbReference type="Proteomes" id="UP001156682">
    <property type="component" value="Unassembled WGS sequence"/>
</dbReference>
<dbReference type="NCBIfam" id="NF007955">
    <property type="entry name" value="PRK10674.1"/>
    <property type="match status" value="1"/>
</dbReference>
<comment type="caution">
    <text evidence="9">The sequence shown here is derived from an EMBL/GenBank/DDBJ whole genome shotgun (WGS) entry which is preliminary data.</text>
</comment>
<dbReference type="InterPro" id="IPR036155">
    <property type="entry name" value="Crypto/Photolyase_N_sf"/>
</dbReference>
<protein>
    <submittedName>
        <fullName evidence="9">Deoxyribodipyrimidine photo-lyase</fullName>
    </submittedName>
</protein>
<dbReference type="InterPro" id="IPR014729">
    <property type="entry name" value="Rossmann-like_a/b/a_fold"/>
</dbReference>
<gene>
    <name evidence="9" type="ORF">GCM10007878_16040</name>
</gene>
<evidence type="ECO:0000313" key="9">
    <source>
        <dbReference type="EMBL" id="GLR64166.1"/>
    </source>
</evidence>
<keyword evidence="6 7" id="KW-0157">Chromophore</keyword>
<dbReference type="RefSeq" id="WP_036240066.1">
    <property type="nucleotide sequence ID" value="NZ_BSOR01000027.1"/>
</dbReference>
<organism evidence="9 10">
    <name type="scientific">Marinospirillum insulare</name>
    <dbReference type="NCBI Taxonomy" id="217169"/>
    <lineage>
        <taxon>Bacteria</taxon>
        <taxon>Pseudomonadati</taxon>
        <taxon>Pseudomonadota</taxon>
        <taxon>Gammaproteobacteria</taxon>
        <taxon>Oceanospirillales</taxon>
        <taxon>Oceanospirillaceae</taxon>
        <taxon>Marinospirillum</taxon>
    </lineage>
</organism>
<dbReference type="SUPFAM" id="SSF48173">
    <property type="entry name" value="Cryptochrome/photolyase FAD-binding domain"/>
    <property type="match status" value="1"/>
</dbReference>